<dbReference type="KEGG" id="tra:Trad_1156"/>
<dbReference type="Proteomes" id="UP000000379">
    <property type="component" value="Chromosome"/>
</dbReference>
<dbReference type="PROSITE" id="PS50893">
    <property type="entry name" value="ABC_TRANSPORTER_2"/>
    <property type="match status" value="1"/>
</dbReference>
<dbReference type="HOGENOM" id="CLU_000604_1_11_0"/>
<dbReference type="EMBL" id="CP002049">
    <property type="protein sequence ID" value="ADI14281.1"/>
    <property type="molecule type" value="Genomic_DNA"/>
</dbReference>
<dbReference type="GO" id="GO:0005524">
    <property type="term" value="F:ATP binding"/>
    <property type="evidence" value="ECO:0007669"/>
    <property type="project" value="UniProtKB-KW"/>
</dbReference>
<keyword evidence="8" id="KW-1185">Reference proteome</keyword>
<evidence type="ECO:0000256" key="3">
    <source>
        <dbReference type="ARBA" id="ARBA00022840"/>
    </source>
</evidence>
<dbReference type="AlphaFoldDB" id="D7CW18"/>
<reference evidence="8" key="1">
    <citation type="submission" date="2010-05" db="EMBL/GenBank/DDBJ databases">
        <title>The complete genome of Truepera radiovictris DSM 17093.</title>
        <authorList>
            <consortium name="US DOE Joint Genome Institute (JGI-PGF)"/>
            <person name="Lucas S."/>
            <person name="Copeland A."/>
            <person name="Lapidus A."/>
            <person name="Glavina del Rio T."/>
            <person name="Dalin E."/>
            <person name="Tice H."/>
            <person name="Bruce D."/>
            <person name="Goodwin L."/>
            <person name="Pitluck S."/>
            <person name="Kyrpides N."/>
            <person name="Mavromatis K."/>
            <person name="Ovchinnikova G."/>
            <person name="Munk A.C."/>
            <person name="Detter J.C."/>
            <person name="Han C."/>
            <person name="Tapia R."/>
            <person name="Land M."/>
            <person name="Hauser L."/>
            <person name="Markowitz V."/>
            <person name="Cheng J.-F."/>
            <person name="Hugenholtz P."/>
            <person name="Woyke T."/>
            <person name="Wu D."/>
            <person name="Tindall B."/>
            <person name="Pomrenke H.G."/>
            <person name="Brambilla E."/>
            <person name="Klenk H.-P."/>
            <person name="Eisen J.A."/>
        </authorList>
    </citation>
    <scope>NUCLEOTIDE SEQUENCE [LARGE SCALE GENOMIC DNA]</scope>
    <source>
        <strain evidence="8">DSM 17093 / CIP 108686 / LMG 22925 / RQ-24</strain>
    </source>
</reference>
<evidence type="ECO:0000256" key="4">
    <source>
        <dbReference type="ARBA" id="ARBA00022967"/>
    </source>
</evidence>
<dbReference type="PROSITE" id="PS00211">
    <property type="entry name" value="ABC_TRANSPORTER_1"/>
    <property type="match status" value="1"/>
</dbReference>
<dbReference type="InterPro" id="IPR027417">
    <property type="entry name" value="P-loop_NTPase"/>
</dbReference>
<dbReference type="InterPro" id="IPR003439">
    <property type="entry name" value="ABC_transporter-like_ATP-bd"/>
</dbReference>
<feature type="domain" description="ABC transporter" evidence="6">
    <location>
        <begin position="21"/>
        <end position="259"/>
    </location>
</feature>
<dbReference type="InterPro" id="IPR017871">
    <property type="entry name" value="ABC_transporter-like_CS"/>
</dbReference>
<dbReference type="PANTHER" id="PTHR42794">
    <property type="entry name" value="HEMIN IMPORT ATP-BINDING PROTEIN HMUV"/>
    <property type="match status" value="1"/>
</dbReference>
<evidence type="ECO:0000256" key="5">
    <source>
        <dbReference type="SAM" id="MobiDB-lite"/>
    </source>
</evidence>
<evidence type="ECO:0000256" key="2">
    <source>
        <dbReference type="ARBA" id="ARBA00022741"/>
    </source>
</evidence>
<keyword evidence="4" id="KW-1278">Translocase</keyword>
<keyword evidence="3" id="KW-0067">ATP-binding</keyword>
<dbReference type="Gene3D" id="3.40.50.300">
    <property type="entry name" value="P-loop containing nucleotide triphosphate hydrolases"/>
    <property type="match status" value="1"/>
</dbReference>
<accession>D7CW18</accession>
<feature type="region of interest" description="Disordered" evidence="5">
    <location>
        <begin position="1"/>
        <end position="22"/>
    </location>
</feature>
<evidence type="ECO:0000313" key="7">
    <source>
        <dbReference type="EMBL" id="ADI14281.1"/>
    </source>
</evidence>
<organism evidence="7 8">
    <name type="scientific">Truepera radiovictrix (strain DSM 17093 / CIP 108686 / LMG 22925 / RQ-24)</name>
    <dbReference type="NCBI Taxonomy" id="649638"/>
    <lineage>
        <taxon>Bacteria</taxon>
        <taxon>Thermotogati</taxon>
        <taxon>Deinococcota</taxon>
        <taxon>Deinococci</taxon>
        <taxon>Trueperales</taxon>
        <taxon>Trueperaceae</taxon>
        <taxon>Truepera</taxon>
    </lineage>
</organism>
<sequence length="298" mass="31357">MSVTRPLPAPPRTPASSGSGLAAREVSVRVGDATLLRGVSVAVHPGELLAVVGPNGAGKSTLLKVLCGDLPPSAGEVTLDGAPLRRVPRLEQAKRRAVLPQEALLRFPFTAFEVALMGRHPHVRGSEGPADHALTLEAMRETHTAHLSERRYPSLSGGEKARVQLARALVQIWENKGPRYLLLDEPTNNLDLAHQHAALGIARRFAAQGAGVLAVLHDLNLAAQYATRVLLLRGGAVVAWGAPAEVLTEATLHATFETPVRVVAHPCLDCPLIVSAAGADGSASVAPLPRADRITPEV</sequence>
<reference evidence="7 8" key="2">
    <citation type="journal article" date="2011" name="Stand. Genomic Sci.">
        <title>Complete genome sequence of Truepera radiovictrix type strain (RQ-24).</title>
        <authorList>
            <person name="Ivanova N."/>
            <person name="Rohde C."/>
            <person name="Munk C."/>
            <person name="Nolan M."/>
            <person name="Lucas S."/>
            <person name="Del Rio T.G."/>
            <person name="Tice H."/>
            <person name="Deshpande S."/>
            <person name="Cheng J.F."/>
            <person name="Tapia R."/>
            <person name="Han C."/>
            <person name="Goodwin L."/>
            <person name="Pitluck S."/>
            <person name="Liolios K."/>
            <person name="Mavromatis K."/>
            <person name="Mikhailova N."/>
            <person name="Pati A."/>
            <person name="Chen A."/>
            <person name="Palaniappan K."/>
            <person name="Land M."/>
            <person name="Hauser L."/>
            <person name="Chang Y.J."/>
            <person name="Jeffries C.D."/>
            <person name="Brambilla E."/>
            <person name="Rohde M."/>
            <person name="Goker M."/>
            <person name="Tindall B.J."/>
            <person name="Woyke T."/>
            <person name="Bristow J."/>
            <person name="Eisen J.A."/>
            <person name="Markowitz V."/>
            <person name="Hugenholtz P."/>
            <person name="Kyrpides N.C."/>
            <person name="Klenk H.P."/>
            <person name="Lapidus A."/>
        </authorList>
    </citation>
    <scope>NUCLEOTIDE SEQUENCE [LARGE SCALE GENOMIC DNA]</scope>
    <source>
        <strain evidence="8">DSM 17093 / CIP 108686 / LMG 22925 / RQ-24</strain>
    </source>
</reference>
<dbReference type="GO" id="GO:0016887">
    <property type="term" value="F:ATP hydrolysis activity"/>
    <property type="evidence" value="ECO:0007669"/>
    <property type="project" value="InterPro"/>
</dbReference>
<gene>
    <name evidence="7" type="ordered locus">Trad_1156</name>
</gene>
<dbReference type="eggNOG" id="COG4559">
    <property type="taxonomic scope" value="Bacteria"/>
</dbReference>
<dbReference type="SMART" id="SM00382">
    <property type="entry name" value="AAA"/>
    <property type="match status" value="1"/>
</dbReference>
<dbReference type="PANTHER" id="PTHR42794:SF1">
    <property type="entry name" value="HEMIN IMPORT ATP-BINDING PROTEIN HMUV"/>
    <property type="match status" value="1"/>
</dbReference>
<dbReference type="CDD" id="cd03214">
    <property type="entry name" value="ABC_Iron-Siderophores_B12_Hemin"/>
    <property type="match status" value="1"/>
</dbReference>
<keyword evidence="1" id="KW-0813">Transport</keyword>
<dbReference type="InterPro" id="IPR003593">
    <property type="entry name" value="AAA+_ATPase"/>
</dbReference>
<dbReference type="NCBIfam" id="NF010068">
    <property type="entry name" value="PRK13548.1"/>
    <property type="match status" value="1"/>
</dbReference>
<evidence type="ECO:0000256" key="1">
    <source>
        <dbReference type="ARBA" id="ARBA00022448"/>
    </source>
</evidence>
<name>D7CW18_TRURR</name>
<proteinExistence type="predicted"/>
<evidence type="ECO:0000259" key="6">
    <source>
        <dbReference type="PROSITE" id="PS50893"/>
    </source>
</evidence>
<dbReference type="Pfam" id="PF00005">
    <property type="entry name" value="ABC_tran"/>
    <property type="match status" value="1"/>
</dbReference>
<dbReference type="SUPFAM" id="SSF52540">
    <property type="entry name" value="P-loop containing nucleoside triphosphate hydrolases"/>
    <property type="match status" value="1"/>
</dbReference>
<dbReference type="STRING" id="649638.Trad_1156"/>
<keyword evidence="2" id="KW-0547">Nucleotide-binding</keyword>
<protein>
    <submittedName>
        <fullName evidence="7">ABC transporter related protein</fullName>
    </submittedName>
</protein>
<evidence type="ECO:0000313" key="8">
    <source>
        <dbReference type="Proteomes" id="UP000000379"/>
    </source>
</evidence>